<dbReference type="Proteomes" id="UP000542742">
    <property type="component" value="Unassembled WGS sequence"/>
</dbReference>
<protein>
    <submittedName>
        <fullName evidence="1">Uncharacterized protein</fullName>
    </submittedName>
</protein>
<reference evidence="1 2" key="1">
    <citation type="submission" date="2020-08" db="EMBL/GenBank/DDBJ databases">
        <title>Sequencing the genomes of 1000 actinobacteria strains.</title>
        <authorList>
            <person name="Klenk H.-P."/>
        </authorList>
    </citation>
    <scope>NUCLEOTIDE SEQUENCE [LARGE SCALE GENOMIC DNA]</scope>
    <source>
        <strain evidence="1 2">DSM 45518</strain>
    </source>
</reference>
<proteinExistence type="predicted"/>
<evidence type="ECO:0000313" key="2">
    <source>
        <dbReference type="Proteomes" id="UP000542742"/>
    </source>
</evidence>
<name>A0A7W7CSL1_9ACTN</name>
<sequence length="136" mass="15194">MTLANEQFQPDVVFGADRLAAVQHQAGNPSLDVAAPETIVLDEWLTVARCDEPVPMAFPGPDRGLYLLSIGYWNPIPEGEKSTERAVRYYGEYRLNWTRVPEGRWVAVSFDAFWPPERDSGDLIIPIGGCDEECPV</sequence>
<dbReference type="RefSeq" id="WP_184952518.1">
    <property type="nucleotide sequence ID" value="NZ_BOMC01000053.1"/>
</dbReference>
<gene>
    <name evidence="1" type="ORF">BKA14_004105</name>
</gene>
<evidence type="ECO:0000313" key="1">
    <source>
        <dbReference type="EMBL" id="MBB4693957.1"/>
    </source>
</evidence>
<organism evidence="1 2">
    <name type="scientific">Paractinoplanes abujensis</name>
    <dbReference type="NCBI Taxonomy" id="882441"/>
    <lineage>
        <taxon>Bacteria</taxon>
        <taxon>Bacillati</taxon>
        <taxon>Actinomycetota</taxon>
        <taxon>Actinomycetes</taxon>
        <taxon>Micromonosporales</taxon>
        <taxon>Micromonosporaceae</taxon>
        <taxon>Paractinoplanes</taxon>
    </lineage>
</organism>
<dbReference type="AlphaFoldDB" id="A0A7W7CSL1"/>
<dbReference type="EMBL" id="JACHMF010000001">
    <property type="protein sequence ID" value="MBB4693957.1"/>
    <property type="molecule type" value="Genomic_DNA"/>
</dbReference>
<accession>A0A7W7CSL1</accession>
<keyword evidence="2" id="KW-1185">Reference proteome</keyword>
<comment type="caution">
    <text evidence="1">The sequence shown here is derived from an EMBL/GenBank/DDBJ whole genome shotgun (WGS) entry which is preliminary data.</text>
</comment>